<dbReference type="OrthoDB" id="7483518at2759"/>
<name>A0A4Y2CLU4_ARAVE</name>
<accession>A0A4Y2CLU4</accession>
<dbReference type="EMBL" id="BGPR01000214">
    <property type="protein sequence ID" value="GBM05323.1"/>
    <property type="molecule type" value="Genomic_DNA"/>
</dbReference>
<gene>
    <name evidence="1" type="ORF">AVEN_46865_1</name>
</gene>
<dbReference type="Proteomes" id="UP000499080">
    <property type="component" value="Unassembled WGS sequence"/>
</dbReference>
<organism evidence="1 2">
    <name type="scientific">Araneus ventricosus</name>
    <name type="common">Orbweaver spider</name>
    <name type="synonym">Epeira ventricosa</name>
    <dbReference type="NCBI Taxonomy" id="182803"/>
    <lineage>
        <taxon>Eukaryota</taxon>
        <taxon>Metazoa</taxon>
        <taxon>Ecdysozoa</taxon>
        <taxon>Arthropoda</taxon>
        <taxon>Chelicerata</taxon>
        <taxon>Arachnida</taxon>
        <taxon>Araneae</taxon>
        <taxon>Araneomorphae</taxon>
        <taxon>Entelegynae</taxon>
        <taxon>Araneoidea</taxon>
        <taxon>Araneidae</taxon>
        <taxon>Araneus</taxon>
    </lineage>
</organism>
<reference evidence="1 2" key="1">
    <citation type="journal article" date="2019" name="Sci. Rep.">
        <title>Orb-weaving spider Araneus ventricosus genome elucidates the spidroin gene catalogue.</title>
        <authorList>
            <person name="Kono N."/>
            <person name="Nakamura H."/>
            <person name="Ohtoshi R."/>
            <person name="Moran D.A.P."/>
            <person name="Shinohara A."/>
            <person name="Yoshida Y."/>
            <person name="Fujiwara M."/>
            <person name="Mori M."/>
            <person name="Tomita M."/>
            <person name="Arakawa K."/>
        </authorList>
    </citation>
    <scope>NUCLEOTIDE SEQUENCE [LARGE SCALE GENOMIC DNA]</scope>
</reference>
<proteinExistence type="predicted"/>
<evidence type="ECO:0000313" key="2">
    <source>
        <dbReference type="Proteomes" id="UP000499080"/>
    </source>
</evidence>
<comment type="caution">
    <text evidence="1">The sequence shown here is derived from an EMBL/GenBank/DDBJ whole genome shotgun (WGS) entry which is preliminary data.</text>
</comment>
<sequence length="108" mass="12401">MAIERASETIEAHQLRQMTNTRRMSNIRSVIWRQKENSAFNYDSNICYECDPLIEMGRMIVECIFCKALKWKGELNNMCCNGGKIQLPLLQTSAEPLLLTDSPNAVNF</sequence>
<evidence type="ECO:0000313" key="1">
    <source>
        <dbReference type="EMBL" id="GBM05323.1"/>
    </source>
</evidence>
<dbReference type="AlphaFoldDB" id="A0A4Y2CLU4"/>
<keyword evidence="2" id="KW-1185">Reference proteome</keyword>
<protein>
    <submittedName>
        <fullName evidence="1">Uncharacterized protein</fullName>
    </submittedName>
</protein>